<name>A0ABQ3TWV5_STRHY</name>
<proteinExistence type="predicted"/>
<feature type="compositionally biased region" description="Basic and acidic residues" evidence="1">
    <location>
        <begin position="8"/>
        <end position="17"/>
    </location>
</feature>
<feature type="compositionally biased region" description="Low complexity" evidence="1">
    <location>
        <begin position="151"/>
        <end position="160"/>
    </location>
</feature>
<dbReference type="Proteomes" id="UP001054854">
    <property type="component" value="Unassembled WGS sequence"/>
</dbReference>
<evidence type="ECO:0000313" key="3">
    <source>
        <dbReference type="Proteomes" id="UP001054854"/>
    </source>
</evidence>
<feature type="compositionally biased region" description="Pro residues" evidence="1">
    <location>
        <begin position="121"/>
        <end position="132"/>
    </location>
</feature>
<reference evidence="2" key="1">
    <citation type="submission" date="2024-05" db="EMBL/GenBank/DDBJ databases">
        <title>Whole genome shotgun sequence of Streptomyces hygroscopicus NBRC 113678.</title>
        <authorList>
            <person name="Komaki H."/>
            <person name="Tamura T."/>
        </authorList>
    </citation>
    <scope>NUCLEOTIDE SEQUENCE</scope>
    <source>
        <strain evidence="2">N11-34</strain>
    </source>
</reference>
<protein>
    <submittedName>
        <fullName evidence="2">Uncharacterized protein</fullName>
    </submittedName>
</protein>
<gene>
    <name evidence="2" type="ORF">TPA0910_22220</name>
</gene>
<feature type="compositionally biased region" description="Low complexity" evidence="1">
    <location>
        <begin position="65"/>
        <end position="86"/>
    </location>
</feature>
<comment type="caution">
    <text evidence="2">The sequence shown here is derived from an EMBL/GenBank/DDBJ whole genome shotgun (WGS) entry which is preliminary data.</text>
</comment>
<dbReference type="EMBL" id="BNEK01000003">
    <property type="protein sequence ID" value="GHJ27789.1"/>
    <property type="molecule type" value="Genomic_DNA"/>
</dbReference>
<feature type="compositionally biased region" description="Gly residues" evidence="1">
    <location>
        <begin position="140"/>
        <end position="150"/>
    </location>
</feature>
<keyword evidence="3" id="KW-1185">Reference proteome</keyword>
<organism evidence="2 3">
    <name type="scientific">Streptomyces hygroscopicus</name>
    <dbReference type="NCBI Taxonomy" id="1912"/>
    <lineage>
        <taxon>Bacteria</taxon>
        <taxon>Bacillati</taxon>
        <taxon>Actinomycetota</taxon>
        <taxon>Actinomycetes</taxon>
        <taxon>Kitasatosporales</taxon>
        <taxon>Streptomycetaceae</taxon>
        <taxon>Streptomyces</taxon>
        <taxon>Streptomyces violaceusniger group</taxon>
    </lineage>
</organism>
<feature type="compositionally biased region" description="Basic residues" evidence="1">
    <location>
        <begin position="54"/>
        <end position="64"/>
    </location>
</feature>
<evidence type="ECO:0000256" key="1">
    <source>
        <dbReference type="SAM" id="MobiDB-lite"/>
    </source>
</evidence>
<feature type="region of interest" description="Disordered" evidence="1">
    <location>
        <begin position="182"/>
        <end position="205"/>
    </location>
</feature>
<feature type="region of interest" description="Disordered" evidence="1">
    <location>
        <begin position="1"/>
        <end position="169"/>
    </location>
</feature>
<accession>A0ABQ3TWV5</accession>
<evidence type="ECO:0000313" key="2">
    <source>
        <dbReference type="EMBL" id="GHJ27789.1"/>
    </source>
</evidence>
<sequence length="205" mass="20951">MHLAGPRGRGELVDPLDRLGLGAADGGQRIARLERAPGSGGHLAPPCAPARRPTGTRRWPRPGRRVASGGPAAGVVPGGPATAQAVTPAKPTDRDRGAARLGGPLFRDEREPQSGSRQPAGRPPTPPDPASDPAPADGARGAGAGPGAPGRTGARPGRPAARCRLRRPAGGYIARKSLIAKRGARRGGVRPDSRISRAARWRCPA</sequence>